<dbReference type="EMBL" id="JAAIIF010000009">
    <property type="protein sequence ID" value="NMM96483.1"/>
    <property type="molecule type" value="Genomic_DNA"/>
</dbReference>
<protein>
    <recommendedName>
        <fullName evidence="5">DUF4191 domain-containing protein</fullName>
    </recommendedName>
</protein>
<proteinExistence type="predicted"/>
<dbReference type="Proteomes" id="UP000529710">
    <property type="component" value="Unassembled WGS sequence"/>
</dbReference>
<accession>A0A7Y0HVC1</accession>
<organism evidence="3 4">
    <name type="scientific">Bifidobacterium erythrocebi</name>
    <dbReference type="NCBI Taxonomy" id="2675325"/>
    <lineage>
        <taxon>Bacteria</taxon>
        <taxon>Bacillati</taxon>
        <taxon>Actinomycetota</taxon>
        <taxon>Actinomycetes</taxon>
        <taxon>Bifidobacteriales</taxon>
        <taxon>Bifidobacteriaceae</taxon>
        <taxon>Bifidobacterium</taxon>
    </lineage>
</organism>
<feature type="compositionally biased region" description="Basic residues" evidence="1">
    <location>
        <begin position="253"/>
        <end position="262"/>
    </location>
</feature>
<sequence>MAEKPAKKKPAKRSLFKQIAQVYKFTHEEDKQLPALMALVFVAPIVVMIVLGIVFKWMWLTWILMMILAILLGFLFATMVLTRRADAVGFRKMEGRPGAAIAVLGNMNKAGFSFPQEPVWIDPRTKDAVWRGTGYNGIYLIGEGNAERLKHAMDRQEHAIKGVTAGSSIPVYRVYVGKGEGQTQIKDLRKVILKMKTKLPNTTTNKFMKAIHPHQRFMLTKTELTTLNDRLRTLQAKNGYSIPKGMDPMHPQKISRRAMRGR</sequence>
<feature type="region of interest" description="Disordered" evidence="1">
    <location>
        <begin position="239"/>
        <end position="262"/>
    </location>
</feature>
<gene>
    <name evidence="3" type="ORF">G1C98_1219</name>
</gene>
<comment type="caution">
    <text evidence="3">The sequence shown here is derived from an EMBL/GenBank/DDBJ whole genome shotgun (WGS) entry which is preliminary data.</text>
</comment>
<evidence type="ECO:0000313" key="3">
    <source>
        <dbReference type="EMBL" id="NMM96483.1"/>
    </source>
</evidence>
<dbReference type="Pfam" id="PF13829">
    <property type="entry name" value="DUF4191"/>
    <property type="match status" value="1"/>
</dbReference>
<name>A0A7Y0HVC1_9BIFI</name>
<dbReference type="RefSeq" id="WP_169080324.1">
    <property type="nucleotide sequence ID" value="NZ_JAAIIF010000009.1"/>
</dbReference>
<feature type="transmembrane region" description="Helical" evidence="2">
    <location>
        <begin position="33"/>
        <end position="55"/>
    </location>
</feature>
<dbReference type="AlphaFoldDB" id="A0A7Y0HVC1"/>
<keyword evidence="2" id="KW-0812">Transmembrane</keyword>
<feature type="transmembrane region" description="Helical" evidence="2">
    <location>
        <begin position="61"/>
        <end position="82"/>
    </location>
</feature>
<evidence type="ECO:0008006" key="5">
    <source>
        <dbReference type="Google" id="ProtNLM"/>
    </source>
</evidence>
<evidence type="ECO:0000256" key="2">
    <source>
        <dbReference type="SAM" id="Phobius"/>
    </source>
</evidence>
<evidence type="ECO:0000313" key="4">
    <source>
        <dbReference type="Proteomes" id="UP000529710"/>
    </source>
</evidence>
<keyword evidence="2" id="KW-1133">Transmembrane helix</keyword>
<keyword evidence="4" id="KW-1185">Reference proteome</keyword>
<keyword evidence="2" id="KW-0472">Membrane</keyword>
<reference evidence="3 4" key="1">
    <citation type="submission" date="2020-02" db="EMBL/GenBank/DDBJ databases">
        <title>Characterization of phylogenetic diversity of novel bifidobacterial species isolated in Czech ZOOs.</title>
        <authorList>
            <person name="Lugli G.A."/>
            <person name="Vera N.B."/>
            <person name="Ventura M."/>
        </authorList>
    </citation>
    <scope>NUCLEOTIDE SEQUENCE [LARGE SCALE GENOMIC DNA]</scope>
    <source>
        <strain evidence="3 4">DSM 109960</strain>
    </source>
</reference>
<dbReference type="InterPro" id="IPR025445">
    <property type="entry name" value="DUF4191"/>
</dbReference>
<evidence type="ECO:0000256" key="1">
    <source>
        <dbReference type="SAM" id="MobiDB-lite"/>
    </source>
</evidence>